<keyword evidence="2 6" id="KW-0808">Transferase</keyword>
<keyword evidence="10" id="KW-1185">Reference proteome</keyword>
<dbReference type="VEuPathDB" id="VectorBase:FBgn0036623"/>
<keyword evidence="3 6" id="KW-0012">Acyltransferase</keyword>
<dbReference type="Bgee" id="FBgn0036623">
    <property type="expression patterns" value="Expressed in distal medullary amacrine neuron Dm11 in insect head and 214 other cell types or tissues"/>
</dbReference>
<evidence type="ECO:0000259" key="5">
    <source>
        <dbReference type="Pfam" id="PF16076"/>
    </source>
</evidence>
<feature type="transmembrane region" description="Helical" evidence="4">
    <location>
        <begin position="76"/>
        <end position="95"/>
    </location>
</feature>
<dbReference type="FlyBase" id="FBgn0036623">
    <property type="gene designation" value="Agpat3"/>
</dbReference>
<organism evidence="7">
    <name type="scientific">Drosophila melanogaster</name>
    <name type="common">Fruit fly</name>
    <dbReference type="NCBI Taxonomy" id="7227"/>
    <lineage>
        <taxon>Eukaryota</taxon>
        <taxon>Metazoa</taxon>
        <taxon>Ecdysozoa</taxon>
        <taxon>Arthropoda</taxon>
        <taxon>Hexapoda</taxon>
        <taxon>Insecta</taxon>
        <taxon>Pterygota</taxon>
        <taxon>Neoptera</taxon>
        <taxon>Endopterygota</taxon>
        <taxon>Diptera</taxon>
        <taxon>Brachycera</taxon>
        <taxon>Muscomorpha</taxon>
        <taxon>Ephydroidea</taxon>
        <taxon>Drosophilidae</taxon>
        <taxon>Drosophila</taxon>
        <taxon>Sophophora</taxon>
    </lineage>
</organism>
<dbReference type="HOGENOM" id="CLU_1808196_0_0_1"/>
<evidence type="ECO:0000313" key="9">
    <source>
        <dbReference type="FlyBase" id="FBgn0036623"/>
    </source>
</evidence>
<reference evidence="6" key="11">
    <citation type="journal article" date="2015" name="G3 (Bethesda)">
        <title>Gene Model Annotations for Drosophila melanogaster: Impact of High-Throughput Data.</title>
        <authorList>
            <consortium name="FlyBase Consortium"/>
            <person name="Matthews B.B."/>
            <person name="Dos Santos G."/>
            <person name="Crosby M.A."/>
            <person name="Emmert D.B."/>
            <person name="St Pierre S.E."/>
            <person name="Gramates L.S."/>
            <person name="Zhou P."/>
            <person name="Schroeder A.J."/>
            <person name="Falls K."/>
            <person name="Strelets V."/>
            <person name="Russo S.M."/>
            <person name="Gelbart W.M."/>
            <person name="null"/>
        </authorList>
    </citation>
    <scope>NUCLEOTIDE SEQUENCE</scope>
</reference>
<dbReference type="CTD" id="56894"/>
<reference evidence="7" key="2">
    <citation type="submission" date="2001-08" db="EMBL/GenBank/DDBJ databases">
        <authorList>
            <person name="Stapleton M."/>
            <person name="Brokstein P."/>
            <person name="Hong L."/>
            <person name="Agbayani A."/>
            <person name="Carlson J."/>
            <person name="Champe M."/>
            <person name="Chavez C."/>
            <person name="Dorsett V."/>
            <person name="Farfan D."/>
            <person name="Frise E."/>
            <person name="George R."/>
            <person name="Gonzalez M."/>
            <person name="Guarin H."/>
            <person name="Li P."/>
            <person name="Liao G."/>
            <person name="Miranda A."/>
            <person name="Mungall C.J."/>
            <person name="Nunoo J."/>
            <person name="Pacleb J."/>
            <person name="Paragas V."/>
            <person name="Park S."/>
            <person name="Phouanenavong S."/>
            <person name="Wan K."/>
            <person name="Yu C."/>
            <person name="Lewis S.E."/>
            <person name="Rubin G.M."/>
            <person name="Celniker S."/>
        </authorList>
    </citation>
    <scope>NUCLEOTIDE SEQUENCE</scope>
    <source>
        <strain evidence="7">Berkeley</strain>
    </source>
</reference>
<dbReference type="PANTHER" id="PTHR10983:SF24">
    <property type="entry name" value="1-ACYLGLYCEROL-3-PHOSPHATE O-ACYLTRANSFERASE 3, ISOFORM E-RELATED"/>
    <property type="match status" value="1"/>
</dbReference>
<keyword evidence="11" id="KW-1267">Proteomics identification</keyword>
<dbReference type="InterPro" id="IPR032098">
    <property type="entry name" value="Acyltransf_C"/>
</dbReference>
<reference evidence="6 10" key="7">
    <citation type="journal article" date="2005" name="PLoS Comput. Biol.">
        <title>Combined evidence annotation of transposable elements in genome sequences.</title>
        <authorList>
            <person name="Quesneville H."/>
            <person name="Bergman C.M."/>
            <person name="Andrieu O."/>
            <person name="Autard D."/>
            <person name="Nouaud D."/>
            <person name="Ashburner M."/>
            <person name="Anxolabehere D."/>
        </authorList>
    </citation>
    <scope>NUCLEOTIDE SEQUENCE [LARGE SCALE GENOMIC DNA]</scope>
    <source>
        <strain evidence="10">Berkeley</strain>
    </source>
</reference>
<evidence type="ECO:0000256" key="3">
    <source>
        <dbReference type="ARBA" id="ARBA00023315"/>
    </source>
</evidence>
<keyword evidence="4" id="KW-0812">Transmembrane</keyword>
<reference evidence="6 10" key="1">
    <citation type="journal article" date="2000" name="Science">
        <title>The genome sequence of Drosophila melanogaster.</title>
        <authorList>
            <person name="Adams M.D."/>
            <person name="Celniker S.E."/>
            <person name="Holt R.A."/>
            <person name="Evans C.A."/>
            <person name="Gocayne J.D."/>
            <person name="Amanatides P.G."/>
            <person name="Scherer S.E."/>
            <person name="Li P.W."/>
            <person name="Hoskins R.A."/>
            <person name="Galle R.F."/>
            <person name="George R.A."/>
            <person name="Lewis S.E."/>
            <person name="Richards S."/>
            <person name="Ashburner M."/>
            <person name="Henderson S.N."/>
            <person name="Sutton G.G."/>
            <person name="Wortman J.R."/>
            <person name="Yandell M.D."/>
            <person name="Zhang Q."/>
            <person name="Chen L.X."/>
            <person name="Brandon R.C."/>
            <person name="Rogers Y.H."/>
            <person name="Blazej R.G."/>
            <person name="Champe M."/>
            <person name="Pfeiffer B.D."/>
            <person name="Wan K.H."/>
            <person name="Doyle C."/>
            <person name="Baxter E.G."/>
            <person name="Helt G."/>
            <person name="Nelson C.R."/>
            <person name="Gabor G.L."/>
            <person name="Abril J.F."/>
            <person name="Agbayani A."/>
            <person name="An H.J."/>
            <person name="Andrews-Pfannkoch C."/>
            <person name="Baldwin D."/>
            <person name="Ballew R.M."/>
            <person name="Basu A."/>
            <person name="Baxendale J."/>
            <person name="Bayraktaroglu L."/>
            <person name="Beasley E.M."/>
            <person name="Beeson K.Y."/>
            <person name="Benos P.V."/>
            <person name="Berman B.P."/>
            <person name="Bhandari D."/>
            <person name="Bolshakov S."/>
            <person name="Borkova D."/>
            <person name="Botchan M.R."/>
            <person name="Bouck J."/>
            <person name="Brokstein P."/>
            <person name="Brottier P."/>
            <person name="Burtis K.C."/>
            <person name="Busam D.A."/>
            <person name="Butler H."/>
            <person name="Cadieu E."/>
            <person name="Center A."/>
            <person name="Chandra I."/>
            <person name="Cherry J.M."/>
            <person name="Cawley S."/>
            <person name="Dahlke C."/>
            <person name="Davenport L.B."/>
            <person name="Davies P."/>
            <person name="de Pablos B."/>
            <person name="Delcher A."/>
            <person name="Deng Z."/>
            <person name="Mays A.D."/>
            <person name="Dew I."/>
            <person name="Dietz S.M."/>
            <person name="Dodson K."/>
            <person name="Doup L.E."/>
            <person name="Downes M."/>
            <person name="Dugan-Rocha S."/>
            <person name="Dunkov B.C."/>
            <person name="Dunn P."/>
            <person name="Durbin K.J."/>
            <person name="Evangelista C.C."/>
            <person name="Ferraz C."/>
            <person name="Ferriera S."/>
            <person name="Fleischmann W."/>
            <person name="Fosler C."/>
            <person name="Gabrielian A.E."/>
            <person name="Garg N.S."/>
            <person name="Gelbart W.M."/>
            <person name="Glasser K."/>
            <person name="Glodek A."/>
            <person name="Gong F."/>
            <person name="Gorrell J.H."/>
            <person name="Gu Z."/>
            <person name="Guan P."/>
            <person name="Harris M."/>
            <person name="Harris N.L."/>
            <person name="Harvey D."/>
            <person name="Heiman T.J."/>
            <person name="Hernandez J.R."/>
            <person name="Houck J."/>
            <person name="Hostin D."/>
            <person name="Houston K.A."/>
            <person name="Howland T.J."/>
            <person name="Wei M.H."/>
            <person name="Ibegwam C."/>
            <person name="Jalali M."/>
            <person name="Kalush F."/>
            <person name="Karpen G.H."/>
            <person name="Ke Z."/>
            <person name="Kennison J.A."/>
            <person name="Ketchum K.A."/>
            <person name="Kimmel B.E."/>
            <person name="Kodira C.D."/>
            <person name="Kraft C."/>
            <person name="Kravitz S."/>
            <person name="Kulp D."/>
            <person name="Lai Z."/>
            <person name="Lasko P."/>
            <person name="Lei Y."/>
            <person name="Levitsky A.A."/>
            <person name="Li J."/>
            <person name="Li Z."/>
            <person name="Liang Y."/>
            <person name="Lin X."/>
            <person name="Liu X."/>
            <person name="Mattei B."/>
            <person name="McIntosh T.C."/>
            <person name="McLeod M.P."/>
            <person name="McPherson D."/>
            <person name="Merkulov G."/>
            <person name="Milshina N.V."/>
            <person name="Mobarry C."/>
            <person name="Morris J."/>
            <person name="Moshrefi A."/>
            <person name="Mount S.M."/>
            <person name="Moy M."/>
            <person name="Murphy B."/>
            <person name="Murphy L."/>
            <person name="Muzny D.M."/>
            <person name="Nelson D.L."/>
            <person name="Nelson D.R."/>
            <person name="Nelson K.A."/>
            <person name="Nixon K."/>
            <person name="Nusskern D.R."/>
            <person name="Pacleb J.M."/>
            <person name="Palazzolo M."/>
            <person name="Pittman G.S."/>
            <person name="Pan S."/>
            <person name="Pollard J."/>
            <person name="Puri V."/>
            <person name="Reese M.G."/>
            <person name="Reinert K."/>
            <person name="Remington K."/>
            <person name="Saunders R.D."/>
            <person name="Scheeler F."/>
            <person name="Shen H."/>
            <person name="Shue B.C."/>
            <person name="Siden-Kiamos I."/>
            <person name="Simpson M."/>
            <person name="Skupski M.P."/>
            <person name="Smith T."/>
            <person name="Spier E."/>
            <person name="Spradling A.C."/>
            <person name="Stapleton M."/>
            <person name="Strong R."/>
            <person name="Sun E."/>
            <person name="Svirskas R."/>
            <person name="Tector C."/>
            <person name="Turner R."/>
            <person name="Venter E."/>
            <person name="Wang A.H."/>
            <person name="Wang X."/>
            <person name="Wang Z.Y."/>
            <person name="Wassarman D.A."/>
            <person name="Weinstock G.M."/>
            <person name="Weissenbach J."/>
            <person name="Williams S.M."/>
            <person name="WoodageT"/>
            <person name="Worley K.C."/>
            <person name="Wu D."/>
            <person name="Yang S."/>
            <person name="Yao Q.A."/>
            <person name="Ye J."/>
            <person name="Yeh R.F."/>
            <person name="Zaveri J.S."/>
            <person name="Zhan M."/>
            <person name="Zhang G."/>
            <person name="Zhao Q."/>
            <person name="Zheng L."/>
            <person name="Zheng X.H."/>
            <person name="Zhong F.N."/>
            <person name="Zhong W."/>
            <person name="Zhou X."/>
            <person name="Zhu S."/>
            <person name="Zhu X."/>
            <person name="Smith H.O."/>
            <person name="Gibbs R.A."/>
            <person name="Myers E.W."/>
            <person name="Rubin G.M."/>
            <person name="Venter J.C."/>
        </authorList>
    </citation>
    <scope>NUCLEOTIDE SEQUENCE [LARGE SCALE GENOMIC DNA]</scope>
    <source>
        <strain evidence="10">Berkeley</strain>
    </source>
</reference>
<evidence type="ECO:0000313" key="6">
    <source>
        <dbReference type="EMBL" id="AAF49472.1"/>
    </source>
</evidence>
<reference evidence="6 10" key="10">
    <citation type="journal article" date="2007" name="Science">
        <title>Sequence finishing and mapping of Drosophila melanogaster heterochromatin.</title>
        <authorList>
            <person name="Hoskins R.A."/>
            <person name="Carlson J.W."/>
            <person name="Kennedy C."/>
            <person name="Acevedo D."/>
            <person name="Evans-Holm M."/>
            <person name="Frise E."/>
            <person name="Wan K.H."/>
            <person name="Park S."/>
            <person name="Mendez-Lago M."/>
            <person name="Rossi F."/>
            <person name="Villasante A."/>
            <person name="Dimitri P."/>
            <person name="Karpen G.H."/>
            <person name="Celniker S.E."/>
        </authorList>
    </citation>
    <scope>NUCLEOTIDE SEQUENCE [LARGE SCALE GENOMIC DNA]</scope>
    <source>
        <strain evidence="10">Berkeley</strain>
    </source>
</reference>
<evidence type="ECO:0000313" key="7">
    <source>
        <dbReference type="EMBL" id="AAK93039.1"/>
    </source>
</evidence>
<reference evidence="10" key="4">
    <citation type="journal article" date="2002" name="Genome Biol.">
        <title>Annotation of the Drosophila melanogaster euchromatic genome: a systematic review.</title>
        <authorList>
            <person name="Misra S."/>
            <person name="Crosby M.A."/>
            <person name="Mungall C.J."/>
            <person name="Matthews B.B."/>
            <person name="Campbell K.S."/>
            <person name="Hradecky P."/>
            <person name="Huang Y."/>
            <person name="Kaminker J.S."/>
            <person name="Millburn G.H."/>
            <person name="Prochnik S.E."/>
            <person name="Smith C.D."/>
            <person name="Tupy J.L."/>
            <person name="Whitfied E.J."/>
            <person name="Bayraktaroglu L."/>
            <person name="Berman B.P."/>
            <person name="Bettencourt B.R."/>
            <person name="Celniker S.E."/>
            <person name="de Grey A.D."/>
            <person name="Drysdale R.A."/>
            <person name="Harris N.L."/>
            <person name="Richter J."/>
            <person name="Russo S."/>
            <person name="Schroeder A.J."/>
            <person name="Shu S.Q."/>
            <person name="Stapleton M."/>
            <person name="Yamada C."/>
            <person name="Ashburner M."/>
            <person name="Gelbart W.M."/>
            <person name="Rubin G.M."/>
            <person name="Lewis S.E."/>
        </authorList>
    </citation>
    <scope>GENOME REANNOTATION</scope>
    <source>
        <strain evidence="10">Berkeley</strain>
    </source>
</reference>
<evidence type="ECO:0007829" key="11">
    <source>
        <dbReference type="PeptideAtlas" id="Q961F9"/>
    </source>
</evidence>
<evidence type="ECO:0000256" key="2">
    <source>
        <dbReference type="ARBA" id="ARBA00022679"/>
    </source>
</evidence>
<dbReference type="GO" id="GO:0003841">
    <property type="term" value="F:1-acylglycerol-3-phosphate O-acyltransferase activity"/>
    <property type="evidence" value="ECO:0007669"/>
    <property type="project" value="UniProtKB-EC"/>
</dbReference>
<dbReference type="RefSeq" id="NP_730162.1">
    <property type="nucleotide sequence ID" value="NM_168663.2"/>
</dbReference>
<reference evidence="6 10" key="6">
    <citation type="journal article" date="2002" name="Genome Biol.">
        <title>Heterochromatic sequences in a Drosophila whole-genome shotgun assembly.</title>
        <authorList>
            <person name="Hoskins R.A."/>
            <person name="Smith C.D."/>
            <person name="Carlson J.W."/>
            <person name="Carvalho A.B."/>
            <person name="Halpern A."/>
            <person name="Kaminker J.S."/>
            <person name="Kennedy C."/>
            <person name="Mungall C.J."/>
            <person name="Sullivan B.A."/>
            <person name="Sutton G.G."/>
            <person name="Yasuhara J.C."/>
            <person name="Wakimoto B.T."/>
            <person name="Myers E.W."/>
            <person name="Celniker S.E."/>
            <person name="Rubin G.M."/>
            <person name="Karpen G.H."/>
        </authorList>
    </citation>
    <scope>NUCLEOTIDE SEQUENCE [LARGE SCALE GENOMIC DNA]</scope>
    <source>
        <strain evidence="10">Berkeley</strain>
    </source>
</reference>
<dbReference type="EMBL" id="AY051615">
    <property type="protein sequence ID" value="AAK93039.1"/>
    <property type="molecule type" value="mRNA"/>
</dbReference>
<evidence type="ECO:0000313" key="8">
    <source>
        <dbReference type="EMBL" id="ANY27710.1"/>
    </source>
</evidence>
<accession>Q961F9</accession>
<evidence type="ECO:0000313" key="10">
    <source>
        <dbReference type="Proteomes" id="UP000000803"/>
    </source>
</evidence>
<reference evidence="6" key="16">
    <citation type="submission" date="2022-11" db="EMBL/GenBank/DDBJ databases">
        <authorList>
            <consortium name="FlyBase"/>
        </authorList>
    </citation>
    <scope>NUCLEOTIDE SEQUENCE</scope>
</reference>
<sequence length="143" mass="16133">MLSLLHGKSVEPHLLMRRIPLEQVPEDEKEAAAWLQNLFVEKDKIIDSFLETGSFFKTSGIKEVPAYVNKRRLCSLVNFVCWAVFSLSCIFYYVITSLLAANWTAFITALSVLGLFYWLMGQAINKTQISKASNYGSSKSVAK</sequence>
<dbReference type="GO" id="GO:0012505">
    <property type="term" value="C:endomembrane system"/>
    <property type="evidence" value="ECO:0007005"/>
    <property type="project" value="FlyBase"/>
</dbReference>
<evidence type="ECO:0000256" key="1">
    <source>
        <dbReference type="ARBA" id="ARBA00008655"/>
    </source>
</evidence>
<protein>
    <submittedName>
        <fullName evidence="6">1-Acylglycerol-3-phosphate O-acyltransferase 3, isoform D</fullName>
        <ecNumber evidence="6">2.3.-.-</ecNumber>
        <ecNumber evidence="6">2.3.1.51</ecNumber>
    </submittedName>
    <submittedName>
        <fullName evidence="8">GEO04450p1</fullName>
    </submittedName>
    <submittedName>
        <fullName evidence="7">GH25976p</fullName>
    </submittedName>
</protein>
<name>Q961F9_DROME</name>
<dbReference type="EMBL" id="AE014296">
    <property type="protein sequence ID" value="AAF49472.1"/>
    <property type="molecule type" value="Genomic_DNA"/>
</dbReference>
<gene>
    <name evidence="6 9" type="primary">Agpat3</name>
    <name evidence="6" type="synonym">AGPAT</name>
    <name evidence="6" type="synonym">AGPAT-3</name>
    <name evidence="6" type="synonym">AGPAT3</name>
    <name evidence="6" type="synonym">DmAGPAT3-5</name>
    <name evidence="6" type="synonym">Dmel\CG4729</name>
    <name evidence="9" type="ORF">CG4729</name>
    <name evidence="6" type="ORF">Dmel_CG4729</name>
</gene>
<keyword evidence="4" id="KW-0472">Membrane</keyword>
<evidence type="ECO:0000256" key="4">
    <source>
        <dbReference type="SAM" id="Phobius"/>
    </source>
</evidence>
<dbReference type="Pfam" id="PF16076">
    <property type="entry name" value="Acyltransf_C"/>
    <property type="match status" value="1"/>
</dbReference>
<dbReference type="AGR" id="FB:FBgn0036623"/>
<dbReference type="PANTHER" id="PTHR10983">
    <property type="entry name" value="1-ACYLGLYCEROL-3-PHOSPHATE ACYLTRANSFERASE-RELATED"/>
    <property type="match status" value="1"/>
</dbReference>
<dbReference type="EC" id="2.3.-.-" evidence="6"/>
<reference evidence="6 10" key="9">
    <citation type="journal article" date="2007" name="Science">
        <title>The Release 5.1 annotation of Drosophila melanogaster heterochromatin.</title>
        <authorList>
            <person name="Smith C.D."/>
            <person name="Shu S."/>
            <person name="Mungall C.J."/>
            <person name="Karpen G.H."/>
        </authorList>
    </citation>
    <scope>NUCLEOTIDE SEQUENCE [LARGE SCALE GENOMIC DNA]</scope>
    <source>
        <strain evidence="10">Berkeley</strain>
    </source>
</reference>
<reference evidence="10" key="5">
    <citation type="journal article" date="2002" name="Genome Biol.">
        <title>The transposable elements of the Drosophila melanogaster euchromatin: a genomics perspective.</title>
        <authorList>
            <person name="Kaminker J.S."/>
            <person name="Bergman C.M."/>
            <person name="Kronmiller B."/>
            <person name="Carlson J."/>
            <person name="Svirskas R."/>
            <person name="Patel S."/>
            <person name="Frise E."/>
            <person name="Wheeler D.A."/>
            <person name="Lewis S.E."/>
            <person name="Rubin G.M."/>
            <person name="Ashburner M."/>
            <person name="Celniker S.E."/>
        </authorList>
    </citation>
    <scope>NUCLEOTIDE SEQUENCE [LARGE SCALE GENOMIC DNA]</scope>
    <source>
        <strain evidence="10">Berkeley</strain>
    </source>
</reference>
<reference evidence="6" key="12">
    <citation type="journal article" date="2015" name="G3 (Bethesda)">
        <title>Gene Model Annotations for Drosophila melanogaster: The Rule-Benders.</title>
        <authorList>
            <consortium name="FlyBase Consortium"/>
            <person name="Crosby M.A."/>
            <person name="Gramates L.S."/>
            <person name="Dos Santos G."/>
            <person name="Matthews B.B."/>
            <person name="St Pierre S.E."/>
            <person name="Zhou P."/>
            <person name="Schroeder A.J."/>
            <person name="Falls K."/>
            <person name="Emmert D.B."/>
            <person name="Russo S.M."/>
            <person name="Gelbart W.M."/>
            <person name="null"/>
        </authorList>
    </citation>
    <scope>NUCLEOTIDE SEQUENCE</scope>
</reference>
<dbReference type="Proteomes" id="UP000000803">
    <property type="component" value="Chromosome 3L"/>
</dbReference>
<reference evidence="6" key="15">
    <citation type="submission" date="2022-11" db="EMBL/GenBank/DDBJ databases">
        <title>Drosophila melanogaster release 4 sequence.</title>
        <authorList>
            <consortium name="Berkeley Drosophila Genome Project"/>
            <person name="Celniker S."/>
            <person name="Carlson J."/>
            <person name="Wan K."/>
            <person name="Pfeiffer B."/>
            <person name="Frise E."/>
            <person name="George R."/>
            <person name="Hoskins R."/>
            <person name="Stapleton M."/>
            <person name="Pacleb J."/>
            <person name="Park S."/>
            <person name="Svirskas R."/>
            <person name="Smith E."/>
            <person name="Yu C."/>
            <person name="Rubin G."/>
        </authorList>
    </citation>
    <scope>NUCLEOTIDE SEQUENCE</scope>
</reference>
<reference evidence="8" key="14">
    <citation type="submission" date="2016-07" db="EMBL/GenBank/DDBJ databases">
        <authorList>
            <person name="Wan K."/>
            <person name="Booth B."/>
            <person name="Spirohn K."/>
            <person name="Hao T."/>
            <person name="Hu Y."/>
            <person name="Calderwood M."/>
            <person name="Hill D."/>
            <person name="Mohr S."/>
            <person name="Vidal M."/>
            <person name="Celniker S."/>
            <person name="Perrimon N."/>
        </authorList>
    </citation>
    <scope>NUCLEOTIDE SEQUENCE</scope>
</reference>
<keyword evidence="4" id="KW-1133">Transmembrane helix</keyword>
<feature type="transmembrane region" description="Helical" evidence="4">
    <location>
        <begin position="101"/>
        <end position="120"/>
    </location>
</feature>
<reference evidence="10" key="3">
    <citation type="journal article" date="2002" name="Genome Biol.">
        <title>Finishing a whole-genome shotgun: release 3 of the Drosophila melanogaster euchromatic genome sequence.</title>
        <authorList>
            <person name="Celniker S.E."/>
            <person name="Wheeler D.A."/>
            <person name="Kronmiller B."/>
            <person name="Carlson J.W."/>
            <person name="Halpern A."/>
            <person name="Patel S."/>
            <person name="Adams M."/>
            <person name="Champe M."/>
            <person name="Dugan S.P."/>
            <person name="Frise E."/>
            <person name="Hodgson A."/>
            <person name="George R.A."/>
            <person name="Hoskins R.A."/>
            <person name="Laverty T."/>
            <person name="Muzny D.M."/>
            <person name="Nelson C.R."/>
            <person name="Pacleb J.M."/>
            <person name="Park S."/>
            <person name="Pfeiffer B.D."/>
            <person name="Richards S."/>
            <person name="Sodergren E.J."/>
            <person name="Svirskas R."/>
            <person name="Tabor P.E."/>
            <person name="Wan K."/>
            <person name="Stapleton M."/>
            <person name="Sutton G.G."/>
            <person name="Venter C."/>
            <person name="Weinstock G."/>
            <person name="Scherer S.E."/>
            <person name="Myers E.W."/>
            <person name="Gibbs R.A."/>
            <person name="Rubin G.M."/>
        </authorList>
    </citation>
    <scope>NUCLEOTIDE SEQUENCE [LARGE SCALE GENOMIC DNA]</scope>
    <source>
        <strain evidence="10">Berkeley</strain>
    </source>
</reference>
<dbReference type="BioGRID-ORCS" id="39820">
    <property type="hits" value="0 hits in 3 CRISPR screens"/>
</dbReference>
<feature type="domain" description="Acyltransferase C-terminal" evidence="5">
    <location>
        <begin position="3"/>
        <end position="82"/>
    </location>
</feature>
<comment type="similarity">
    <text evidence="1">Belongs to the 1-acyl-sn-glycerol-3-phosphate acyltransferase family.</text>
</comment>
<reference evidence="6" key="13">
    <citation type="journal article" date="2015" name="Genome Res.">
        <title>The Release 6 reference sequence of the Drosophila melanogaster genome.</title>
        <authorList>
            <person name="Hoskins R.A."/>
            <person name="Carlson J.W."/>
            <person name="Wan K.H."/>
            <person name="Park S."/>
            <person name="Mendez I."/>
            <person name="Galle S.E."/>
            <person name="Booth B.W."/>
            <person name="Pfeiffer B.D."/>
            <person name="George R.A."/>
            <person name="Svirskas R."/>
            <person name="Krzywinski M."/>
            <person name="Schein J."/>
            <person name="Accardo M.C."/>
            <person name="Damia E."/>
            <person name="Messina G."/>
            <person name="Mendez-Lago M."/>
            <person name="de Pablos B."/>
            <person name="Demakova O.V."/>
            <person name="Andreyeva E.N."/>
            <person name="Boldyreva L.V."/>
            <person name="Marra M."/>
            <person name="Carvalho A.B."/>
            <person name="Dimitri P."/>
            <person name="Villasante A."/>
            <person name="Zhimulev I.F."/>
            <person name="Rubin G.M."/>
            <person name="Karpen G.H."/>
            <person name="Celniker S.E."/>
        </authorList>
    </citation>
    <scope>NUCLEOTIDE SEQUENCE</scope>
</reference>
<dbReference type="GeneID" id="39820"/>
<dbReference type="EC" id="2.3.1.51" evidence="6"/>
<dbReference type="EMBL" id="KX531900">
    <property type="protein sequence ID" value="ANY27710.1"/>
    <property type="molecule type" value="mRNA"/>
</dbReference>
<reference evidence="6" key="8">
    <citation type="submission" date="2006-08" db="EMBL/GenBank/DDBJ databases">
        <authorList>
            <person name="Celniker S."/>
            <person name="Carlson J."/>
            <person name="Wan K."/>
            <person name="Frise E."/>
            <person name="Hoskins R."/>
            <person name="Park S."/>
            <person name="Svirskas R."/>
            <person name="Rubin G."/>
        </authorList>
    </citation>
    <scope>NUCLEOTIDE SEQUENCE</scope>
</reference>
<dbReference type="OrthoDB" id="189226at2759"/>
<dbReference type="ExpressionAtlas" id="Q961F9">
    <property type="expression patterns" value="baseline and differential"/>
</dbReference>
<dbReference type="AlphaFoldDB" id="Q961F9"/>
<proteinExistence type="evidence at protein level"/>
<dbReference type="UCSC" id="CG4729-RD">
    <property type="organism name" value="d. melanogaster"/>
</dbReference>
<dbReference type="DNASU" id="39820"/>